<evidence type="ECO:0000313" key="4">
    <source>
        <dbReference type="Proteomes" id="UP000006906"/>
    </source>
</evidence>
<organism evidence="3 4">
    <name type="scientific">Chlamydomonas reinhardtii</name>
    <name type="common">Chlamydomonas smithii</name>
    <dbReference type="NCBI Taxonomy" id="3055"/>
    <lineage>
        <taxon>Eukaryota</taxon>
        <taxon>Viridiplantae</taxon>
        <taxon>Chlorophyta</taxon>
        <taxon>core chlorophytes</taxon>
        <taxon>Chlorophyceae</taxon>
        <taxon>CS clade</taxon>
        <taxon>Chlamydomonadales</taxon>
        <taxon>Chlamydomonadaceae</taxon>
        <taxon>Chlamydomonas</taxon>
    </lineage>
</organism>
<dbReference type="Proteomes" id="UP000006906">
    <property type="component" value="Chromosome 3"/>
</dbReference>
<proteinExistence type="predicted"/>
<reference evidence="3 4" key="1">
    <citation type="journal article" date="2007" name="Science">
        <title>The Chlamydomonas genome reveals the evolution of key animal and plant functions.</title>
        <authorList>
            <person name="Merchant S.S."/>
            <person name="Prochnik S.E."/>
            <person name="Vallon O."/>
            <person name="Harris E.H."/>
            <person name="Karpowicz S.J."/>
            <person name="Witman G.B."/>
            <person name="Terry A."/>
            <person name="Salamov A."/>
            <person name="Fritz-Laylin L.K."/>
            <person name="Marechal-Drouard L."/>
            <person name="Marshall W.F."/>
            <person name="Qu L.H."/>
            <person name="Nelson D.R."/>
            <person name="Sanderfoot A.A."/>
            <person name="Spalding M.H."/>
            <person name="Kapitonov V.V."/>
            <person name="Ren Q."/>
            <person name="Ferris P."/>
            <person name="Lindquist E."/>
            <person name="Shapiro H."/>
            <person name="Lucas S.M."/>
            <person name="Grimwood J."/>
            <person name="Schmutz J."/>
            <person name="Cardol P."/>
            <person name="Cerutti H."/>
            <person name="Chanfreau G."/>
            <person name="Chen C.L."/>
            <person name="Cognat V."/>
            <person name="Croft M.T."/>
            <person name="Dent R."/>
            <person name="Dutcher S."/>
            <person name="Fernandez E."/>
            <person name="Fukuzawa H."/>
            <person name="Gonzalez-Ballester D."/>
            <person name="Gonzalez-Halphen D."/>
            <person name="Hallmann A."/>
            <person name="Hanikenne M."/>
            <person name="Hippler M."/>
            <person name="Inwood W."/>
            <person name="Jabbari K."/>
            <person name="Kalanon M."/>
            <person name="Kuras R."/>
            <person name="Lefebvre P.A."/>
            <person name="Lemaire S.D."/>
            <person name="Lobanov A.V."/>
            <person name="Lohr M."/>
            <person name="Manuell A."/>
            <person name="Meier I."/>
            <person name="Mets L."/>
            <person name="Mittag M."/>
            <person name="Mittelmeier T."/>
            <person name="Moroney J.V."/>
            <person name="Moseley J."/>
            <person name="Napoli C."/>
            <person name="Nedelcu A.M."/>
            <person name="Niyogi K."/>
            <person name="Novoselov S.V."/>
            <person name="Paulsen I.T."/>
            <person name="Pazour G."/>
            <person name="Purton S."/>
            <person name="Ral J.P."/>
            <person name="Riano-Pachon D.M."/>
            <person name="Riekhof W."/>
            <person name="Rymarquis L."/>
            <person name="Schroda M."/>
            <person name="Stern D."/>
            <person name="Umen J."/>
            <person name="Willows R."/>
            <person name="Wilson N."/>
            <person name="Zimmer S.L."/>
            <person name="Allmer J."/>
            <person name="Balk J."/>
            <person name="Bisova K."/>
            <person name="Chen C.J."/>
            <person name="Elias M."/>
            <person name="Gendler K."/>
            <person name="Hauser C."/>
            <person name="Lamb M.R."/>
            <person name="Ledford H."/>
            <person name="Long J.C."/>
            <person name="Minagawa J."/>
            <person name="Page M.D."/>
            <person name="Pan J."/>
            <person name="Pootakham W."/>
            <person name="Roje S."/>
            <person name="Rose A."/>
            <person name="Stahlberg E."/>
            <person name="Terauchi A.M."/>
            <person name="Yang P."/>
            <person name="Ball S."/>
            <person name="Bowler C."/>
            <person name="Dieckmann C.L."/>
            <person name="Gladyshev V.N."/>
            <person name="Green P."/>
            <person name="Jorgensen R."/>
            <person name="Mayfield S."/>
            <person name="Mueller-Roeber B."/>
            <person name="Rajamani S."/>
            <person name="Sayre R.T."/>
            <person name="Brokstein P."/>
            <person name="Dubchak I."/>
            <person name="Goodstein D."/>
            <person name="Hornick L."/>
            <person name="Huang Y.W."/>
            <person name="Jhaveri J."/>
            <person name="Luo Y."/>
            <person name="Martinez D."/>
            <person name="Ngau W.C."/>
            <person name="Otillar B."/>
            <person name="Poliakov A."/>
            <person name="Porter A."/>
            <person name="Szajkowski L."/>
            <person name="Werner G."/>
            <person name="Zhou K."/>
            <person name="Grigoriev I.V."/>
            <person name="Rokhsar D.S."/>
            <person name="Grossman A.R."/>
        </authorList>
    </citation>
    <scope>NUCLEOTIDE SEQUENCE [LARGE SCALE GENOMIC DNA]</scope>
    <source>
        <strain evidence="4">CC-503</strain>
    </source>
</reference>
<dbReference type="GeneID" id="66052925"/>
<dbReference type="Gramene" id="PNW85466">
    <property type="protein sequence ID" value="PNW85466"/>
    <property type="gene ID" value="CHLRE_03g187750v5"/>
</dbReference>
<dbReference type="InParanoid" id="A0A2K3DY42"/>
<protein>
    <submittedName>
        <fullName evidence="3">Uncharacterized protein</fullName>
    </submittedName>
</protein>
<feature type="region of interest" description="Disordered" evidence="2">
    <location>
        <begin position="1"/>
        <end position="88"/>
    </location>
</feature>
<evidence type="ECO:0000313" key="3">
    <source>
        <dbReference type="EMBL" id="PNW85466.1"/>
    </source>
</evidence>
<gene>
    <name evidence="3" type="ORF">CHLRE_03g187750v5</name>
</gene>
<sequence>MPHALASCSSSRASGRSAAAASGGARLAPRNSRHSYVNGMPAAPTHARAAAAATAAAAAAAAGSASGAEPPARKPPSSALGDSSRATSGAAAEGKVTAAAASLVSELRQLRVGQEAVQQELEAVKQELAAMRQAAAAEARLTRLQRAHELIVGVRGYNSRMSRFLAALTRGETRLDVASSCEHIARGYADELAGLTGLRFRVVSEVVEMAVEVEEGGSNRTNSCRYWLEEVV</sequence>
<feature type="compositionally biased region" description="Low complexity" evidence="2">
    <location>
        <begin position="41"/>
        <end position="70"/>
    </location>
</feature>
<dbReference type="AlphaFoldDB" id="A0A2K3DY42"/>
<dbReference type="EMBL" id="CM008964">
    <property type="protein sequence ID" value="PNW85466.1"/>
    <property type="molecule type" value="Genomic_DNA"/>
</dbReference>
<feature type="compositionally biased region" description="Low complexity" evidence="2">
    <location>
        <begin position="1"/>
        <end position="28"/>
    </location>
</feature>
<feature type="coiled-coil region" evidence="1">
    <location>
        <begin position="107"/>
        <end position="141"/>
    </location>
</feature>
<evidence type="ECO:0000256" key="1">
    <source>
        <dbReference type="SAM" id="Coils"/>
    </source>
</evidence>
<name>A0A2K3DY42_CHLRE</name>
<dbReference type="RefSeq" id="XP_042926264.1">
    <property type="nucleotide sequence ID" value="XM_043061135.1"/>
</dbReference>
<dbReference type="KEGG" id="cre:CHLRE_03g187750v5"/>
<evidence type="ECO:0000256" key="2">
    <source>
        <dbReference type="SAM" id="MobiDB-lite"/>
    </source>
</evidence>
<keyword evidence="4" id="KW-1185">Reference proteome</keyword>
<accession>A0A2K3DY42</accession>
<keyword evidence="1" id="KW-0175">Coiled coil</keyword>